<sequence length="230" mass="24374">MPTSRSRPARSTRERILDAAEERMRTIGLARATTKEIARVAGCSEAALYKHFSGKEEIFVDVLKERLPPLSPLLDELNAGRRGDGAPDAPTVEQNLTEIALRAARFYEQSFPVAASLFAEPKLLRRHDEAMRSLGTGPHKPLEALADYLRAEREAGRIHAGADPEAAAALLLGACSQRAILLSIGGGADDAQPLEDFAAGVVNTLLTGIAPEGRTGPESGSATEGGTAPD</sequence>
<feature type="region of interest" description="Disordered" evidence="5">
    <location>
        <begin position="209"/>
        <end position="230"/>
    </location>
</feature>
<dbReference type="Gene3D" id="1.10.357.10">
    <property type="entry name" value="Tetracycline Repressor, domain 2"/>
    <property type="match status" value="1"/>
</dbReference>
<evidence type="ECO:0000256" key="5">
    <source>
        <dbReference type="SAM" id="MobiDB-lite"/>
    </source>
</evidence>
<dbReference type="InterPro" id="IPR001647">
    <property type="entry name" value="HTH_TetR"/>
</dbReference>
<comment type="caution">
    <text evidence="7">The sequence shown here is derived from an EMBL/GenBank/DDBJ whole genome shotgun (WGS) entry which is preliminary data.</text>
</comment>
<dbReference type="InterPro" id="IPR050109">
    <property type="entry name" value="HTH-type_TetR-like_transc_reg"/>
</dbReference>
<reference evidence="7" key="2">
    <citation type="journal article" date="2023" name="Int. J. Syst. Evol. Microbiol.">
        <title>Streptomyces marispadix sp. nov., isolated from marine beach sediment of the Northern Coast of Portugal.</title>
        <authorList>
            <person name="dos Santos J.D.N."/>
            <person name="Vitorino I.R."/>
            <person name="Kallscheuer N."/>
            <person name="Srivastava A."/>
            <person name="Krautwurst S."/>
            <person name="Marz M."/>
            <person name="Jogler C."/>
            <person name="Lobo Da Cunha A."/>
            <person name="Catita J."/>
            <person name="Goncalves H."/>
            <person name="Gonzalez I."/>
            <person name="Reyes F."/>
            <person name="Lage O.M."/>
        </authorList>
    </citation>
    <scope>NUCLEOTIDE SEQUENCE</scope>
    <source>
        <strain evidence="7">M600PL45_2</strain>
    </source>
</reference>
<dbReference type="InterPro" id="IPR036271">
    <property type="entry name" value="Tet_transcr_reg_TetR-rel_C_sf"/>
</dbReference>
<protein>
    <submittedName>
        <fullName evidence="7">TetR/AcrR family transcriptional regulator</fullName>
    </submittedName>
</protein>
<keyword evidence="3" id="KW-0804">Transcription</keyword>
<dbReference type="SUPFAM" id="SSF48498">
    <property type="entry name" value="Tetracyclin repressor-like, C-terminal domain"/>
    <property type="match status" value="1"/>
</dbReference>
<dbReference type="SUPFAM" id="SSF46689">
    <property type="entry name" value="Homeodomain-like"/>
    <property type="match status" value="1"/>
</dbReference>
<evidence type="ECO:0000313" key="8">
    <source>
        <dbReference type="Proteomes" id="UP001166784"/>
    </source>
</evidence>
<dbReference type="RefSeq" id="WP_241060816.1">
    <property type="nucleotide sequence ID" value="NZ_JAKWJU010000002.1"/>
</dbReference>
<organism evidence="7 8">
    <name type="scientific">Streptomyces marispadix</name>
    <dbReference type="NCBI Taxonomy" id="2922868"/>
    <lineage>
        <taxon>Bacteria</taxon>
        <taxon>Bacillati</taxon>
        <taxon>Actinomycetota</taxon>
        <taxon>Actinomycetes</taxon>
        <taxon>Kitasatosporales</taxon>
        <taxon>Streptomycetaceae</taxon>
        <taxon>Streptomyces</taxon>
    </lineage>
</organism>
<evidence type="ECO:0000256" key="1">
    <source>
        <dbReference type="ARBA" id="ARBA00023015"/>
    </source>
</evidence>
<dbReference type="Pfam" id="PF14246">
    <property type="entry name" value="TetR_C_7"/>
    <property type="match status" value="1"/>
</dbReference>
<dbReference type="Pfam" id="PF00440">
    <property type="entry name" value="TetR_N"/>
    <property type="match status" value="1"/>
</dbReference>
<feature type="DNA-binding region" description="H-T-H motif" evidence="4">
    <location>
        <begin position="33"/>
        <end position="52"/>
    </location>
</feature>
<dbReference type="InterPro" id="IPR039536">
    <property type="entry name" value="TetR_C_Proteobacteria"/>
</dbReference>
<accession>A0ABS9T0K5</accession>
<reference evidence="7" key="1">
    <citation type="submission" date="2022-03" db="EMBL/GenBank/DDBJ databases">
        <authorList>
            <person name="Santos J.D.N."/>
            <person name="Kallscheuer N."/>
            <person name="Jogler C."/>
            <person name="Lage O.M."/>
        </authorList>
    </citation>
    <scope>NUCLEOTIDE SEQUENCE</scope>
    <source>
        <strain evidence="7">M600PL45_2</strain>
    </source>
</reference>
<dbReference type="PANTHER" id="PTHR30055">
    <property type="entry name" value="HTH-TYPE TRANSCRIPTIONAL REGULATOR RUTR"/>
    <property type="match status" value="1"/>
</dbReference>
<evidence type="ECO:0000259" key="6">
    <source>
        <dbReference type="PROSITE" id="PS50977"/>
    </source>
</evidence>
<proteinExistence type="predicted"/>
<name>A0ABS9T0K5_9ACTN</name>
<dbReference type="PANTHER" id="PTHR30055:SF238">
    <property type="entry name" value="MYCOFACTOCIN BIOSYNTHESIS TRANSCRIPTIONAL REGULATOR MFTR-RELATED"/>
    <property type="match status" value="1"/>
</dbReference>
<keyword evidence="8" id="KW-1185">Reference proteome</keyword>
<dbReference type="EMBL" id="JAKWJU010000002">
    <property type="protein sequence ID" value="MCH6162042.1"/>
    <property type="molecule type" value="Genomic_DNA"/>
</dbReference>
<dbReference type="PRINTS" id="PR00455">
    <property type="entry name" value="HTHTETR"/>
</dbReference>
<dbReference type="InterPro" id="IPR009057">
    <property type="entry name" value="Homeodomain-like_sf"/>
</dbReference>
<feature type="domain" description="HTH tetR-type" evidence="6">
    <location>
        <begin position="10"/>
        <end position="70"/>
    </location>
</feature>
<keyword evidence="1" id="KW-0805">Transcription regulation</keyword>
<evidence type="ECO:0000256" key="2">
    <source>
        <dbReference type="ARBA" id="ARBA00023125"/>
    </source>
</evidence>
<evidence type="ECO:0000256" key="4">
    <source>
        <dbReference type="PROSITE-ProRule" id="PRU00335"/>
    </source>
</evidence>
<dbReference type="Proteomes" id="UP001166784">
    <property type="component" value="Unassembled WGS sequence"/>
</dbReference>
<dbReference type="PROSITE" id="PS50977">
    <property type="entry name" value="HTH_TETR_2"/>
    <property type="match status" value="1"/>
</dbReference>
<keyword evidence="2 4" id="KW-0238">DNA-binding</keyword>
<evidence type="ECO:0000256" key="3">
    <source>
        <dbReference type="ARBA" id="ARBA00023163"/>
    </source>
</evidence>
<gene>
    <name evidence="7" type="ORF">MMA15_17120</name>
</gene>
<evidence type="ECO:0000313" key="7">
    <source>
        <dbReference type="EMBL" id="MCH6162042.1"/>
    </source>
</evidence>